<sequence>MTSTTLMTFLLSTNPNARSVKLLGSWDNFSKHYAMERDKRVGPGQWRGCHTFTDIVCDGQPAYTPNGRHGGLKMGGTYWYYYLLDDDVEYYNEAEPVTTKCPLLPGQPVNVLHVPVILPDSRMHNREGSISSQKSNYRTMNPEDKYLNPRQAPKPKLHLRTSPELSQQPTMDCPFRASPLGSFTRSTSQPSSATRAKSGHKRSISNSEPARSLSPPRSRGVRSVFRHLNSSSSDIDCTSSRRGDAVEPFQGYGSIPSRGGNGHHTANRSVDRLPLRQPTPADDAGKTALSIQDRRAQSSRSRGASPNKSPLRLETQLGNGRASKKRSQITQRSPAAKESPSRKVSSMLVTAAKKLGTSRDSTTPKPSDPKEKRLPTLPNSPSSVMDEELRDLDARERALDVEMLCSHFSDITTTDGSNTSDSPCERSRFSEWSTDSDAISPESMTSSSTFNPENYPSPASNFSGAERPSRTAVPGDFNDPRTPRFATSSTPGSPISLVEHTSPIDQSLPHLSVSESSPRIDIPDICIDDVDHVESNPKRHAAFFGGMDSLKGLGLVRSPDVSATTFSDGIKCDMSDSNDRKTASLTDNNDRIGSIHGYEQSATMKEMMDELSYLKNMIESGV</sequence>
<dbReference type="STRING" id="2070753.A0A3A2ZAS0"/>
<feature type="compositionally biased region" description="Polar residues" evidence="1">
    <location>
        <begin position="430"/>
        <end position="463"/>
    </location>
</feature>
<comment type="caution">
    <text evidence="2">The sequence shown here is derived from an EMBL/GenBank/DDBJ whole genome shotgun (WGS) entry which is preliminary data.</text>
</comment>
<dbReference type="EMBL" id="MVGC01000418">
    <property type="protein sequence ID" value="RJE19333.1"/>
    <property type="molecule type" value="Genomic_DNA"/>
</dbReference>
<accession>A0A3A2ZAS0</accession>
<proteinExistence type="predicted"/>
<dbReference type="AlphaFoldDB" id="A0A3A2ZAS0"/>
<feature type="compositionally biased region" description="Polar residues" evidence="1">
    <location>
        <begin position="181"/>
        <end position="195"/>
    </location>
</feature>
<dbReference type="Proteomes" id="UP000266188">
    <property type="component" value="Unassembled WGS sequence"/>
</dbReference>
<gene>
    <name evidence="2" type="ORF">PHISCL_08324</name>
</gene>
<feature type="region of interest" description="Disordered" evidence="1">
    <location>
        <begin position="410"/>
        <end position="494"/>
    </location>
</feature>
<name>A0A3A2ZAS0_9EURO</name>
<evidence type="ECO:0000256" key="1">
    <source>
        <dbReference type="SAM" id="MobiDB-lite"/>
    </source>
</evidence>
<feature type="region of interest" description="Disordered" evidence="1">
    <location>
        <begin position="123"/>
        <end position="388"/>
    </location>
</feature>
<evidence type="ECO:0000313" key="2">
    <source>
        <dbReference type="EMBL" id="RJE19333.1"/>
    </source>
</evidence>
<feature type="compositionally biased region" description="Polar residues" evidence="1">
    <location>
        <begin position="410"/>
        <end position="422"/>
    </location>
</feature>
<dbReference type="OrthoDB" id="5422351at2759"/>
<feature type="compositionally biased region" description="Polar residues" evidence="1">
    <location>
        <begin position="128"/>
        <end position="139"/>
    </location>
</feature>
<keyword evidence="3" id="KW-1185">Reference proteome</keyword>
<protein>
    <submittedName>
        <fullName evidence="2">Uncharacterized protein</fullName>
    </submittedName>
</protein>
<evidence type="ECO:0000313" key="3">
    <source>
        <dbReference type="Proteomes" id="UP000266188"/>
    </source>
</evidence>
<reference evidence="3" key="1">
    <citation type="submission" date="2017-02" db="EMBL/GenBank/DDBJ databases">
        <authorList>
            <person name="Tafer H."/>
            <person name="Lopandic K."/>
        </authorList>
    </citation>
    <scope>NUCLEOTIDE SEQUENCE [LARGE SCALE GENOMIC DNA]</scope>
    <source>
        <strain evidence="3">CBS 366.77</strain>
    </source>
</reference>
<organism evidence="2 3">
    <name type="scientific">Aspergillus sclerotialis</name>
    <dbReference type="NCBI Taxonomy" id="2070753"/>
    <lineage>
        <taxon>Eukaryota</taxon>
        <taxon>Fungi</taxon>
        <taxon>Dikarya</taxon>
        <taxon>Ascomycota</taxon>
        <taxon>Pezizomycotina</taxon>
        <taxon>Eurotiomycetes</taxon>
        <taxon>Eurotiomycetidae</taxon>
        <taxon>Eurotiales</taxon>
        <taxon>Aspergillaceae</taxon>
        <taxon>Aspergillus</taxon>
        <taxon>Aspergillus subgen. Polypaecilum</taxon>
    </lineage>
</organism>
<dbReference type="PANTHER" id="PTHR40625">
    <property type="entry name" value="GTP-BINDING PROTEIN ESDC-RELATED"/>
    <property type="match status" value="1"/>
</dbReference>
<dbReference type="PANTHER" id="PTHR40625:SF1">
    <property type="entry name" value="AMP-ACTIVATED PROTEIN KINASE GLYCOGEN-BINDING DOMAIN-CONTAINING PROTEIN"/>
    <property type="match status" value="1"/>
</dbReference>